<organism evidence="2 3">
    <name type="scientific">Acer negundo</name>
    <name type="common">Box elder</name>
    <dbReference type="NCBI Taxonomy" id="4023"/>
    <lineage>
        <taxon>Eukaryota</taxon>
        <taxon>Viridiplantae</taxon>
        <taxon>Streptophyta</taxon>
        <taxon>Embryophyta</taxon>
        <taxon>Tracheophyta</taxon>
        <taxon>Spermatophyta</taxon>
        <taxon>Magnoliopsida</taxon>
        <taxon>eudicotyledons</taxon>
        <taxon>Gunneridae</taxon>
        <taxon>Pentapetalae</taxon>
        <taxon>rosids</taxon>
        <taxon>malvids</taxon>
        <taxon>Sapindales</taxon>
        <taxon>Sapindaceae</taxon>
        <taxon>Hippocastanoideae</taxon>
        <taxon>Acereae</taxon>
        <taxon>Acer</taxon>
    </lineage>
</organism>
<proteinExistence type="predicted"/>
<accession>A0AAD5I920</accession>
<evidence type="ECO:0000313" key="2">
    <source>
        <dbReference type="EMBL" id="KAI9156545.1"/>
    </source>
</evidence>
<dbReference type="PANTHER" id="PTHR33116:SF86">
    <property type="entry name" value="REVERSE TRANSCRIPTASE DOMAIN-CONTAINING PROTEIN"/>
    <property type="match status" value="1"/>
</dbReference>
<dbReference type="InterPro" id="IPR000477">
    <property type="entry name" value="RT_dom"/>
</dbReference>
<keyword evidence="3" id="KW-1185">Reference proteome</keyword>
<dbReference type="InterPro" id="IPR043502">
    <property type="entry name" value="DNA/RNA_pol_sf"/>
</dbReference>
<dbReference type="SUPFAM" id="SSF56672">
    <property type="entry name" value="DNA/RNA polymerases"/>
    <property type="match status" value="1"/>
</dbReference>
<feature type="domain" description="Reverse transcriptase" evidence="1">
    <location>
        <begin position="202"/>
        <end position="388"/>
    </location>
</feature>
<sequence length="491" mass="55961">MNVVLGNIKESGVRLRSWNSNNRRSLKEDIYKLKWQLREACSNITAGSWRKIQSIESQLDLALETDERYWRQRSRIEWLKCGDRNTRFFHMKVSMRKSRNIISDLLGNDGNWYDSKIVMEKIIIDYFSNLFQSSMPSQSEISAALVNIKSKLSIFLSSFLESNFTAVEITQAVFELGALKAPGRDSLSALFYQKFGKVPERITDFRPISLCEVIYKVVVKAIANRIKRRKRKRGSMAIKLEMYRAYDRVEWIFVENLMCKLGFPMKWIRLVMRCISSVSYSFILNGDICGSVIPTRGLRQGDPISSYLFILCAEGFSSLVNLAVERGDIQGFRCSRYGPMISHLFFVDDSLLFTKASVSNCGAIKSILGVYAAASGQVINFNKSAFCVSPSISCGERAMLADILGVVAVDCHERYLGLPCFTGRKKKEIFSDILSKIWDKIKGWHDKFLSIGGKEILIKAVIQSIPSYAMHLFQLPKGLLSEIYRLCACFW</sequence>
<reference evidence="2" key="2">
    <citation type="submission" date="2023-02" db="EMBL/GenBank/DDBJ databases">
        <authorList>
            <person name="Swenson N.G."/>
            <person name="Wegrzyn J.L."/>
            <person name="Mcevoy S.L."/>
        </authorList>
    </citation>
    <scope>NUCLEOTIDE SEQUENCE</scope>
    <source>
        <strain evidence="2">91603</strain>
        <tissue evidence="2">Leaf</tissue>
    </source>
</reference>
<protein>
    <recommendedName>
        <fullName evidence="1">Reverse transcriptase domain-containing protein</fullName>
    </recommendedName>
</protein>
<dbReference type="Pfam" id="PF00078">
    <property type="entry name" value="RVT_1"/>
    <property type="match status" value="1"/>
</dbReference>
<gene>
    <name evidence="2" type="ORF">LWI28_008377</name>
</gene>
<dbReference type="Proteomes" id="UP001064489">
    <property type="component" value="Chromosome 12"/>
</dbReference>
<name>A0AAD5I920_ACENE</name>
<dbReference type="AlphaFoldDB" id="A0AAD5I920"/>
<dbReference type="EMBL" id="JAJSOW010000107">
    <property type="protein sequence ID" value="KAI9156545.1"/>
    <property type="molecule type" value="Genomic_DNA"/>
</dbReference>
<evidence type="ECO:0000313" key="3">
    <source>
        <dbReference type="Proteomes" id="UP001064489"/>
    </source>
</evidence>
<evidence type="ECO:0000259" key="1">
    <source>
        <dbReference type="Pfam" id="PF00078"/>
    </source>
</evidence>
<dbReference type="PANTHER" id="PTHR33116">
    <property type="entry name" value="REVERSE TRANSCRIPTASE ZINC-BINDING DOMAIN-CONTAINING PROTEIN-RELATED-RELATED"/>
    <property type="match status" value="1"/>
</dbReference>
<comment type="caution">
    <text evidence="2">The sequence shown here is derived from an EMBL/GenBank/DDBJ whole genome shotgun (WGS) entry which is preliminary data.</text>
</comment>
<reference evidence="2" key="1">
    <citation type="journal article" date="2022" name="Plant J.">
        <title>Strategies of tolerance reflected in two North American maple genomes.</title>
        <authorList>
            <person name="McEvoy S.L."/>
            <person name="Sezen U.U."/>
            <person name="Trouern-Trend A."/>
            <person name="McMahon S.M."/>
            <person name="Schaberg P.G."/>
            <person name="Yang J."/>
            <person name="Wegrzyn J.L."/>
            <person name="Swenson N.G."/>
        </authorList>
    </citation>
    <scope>NUCLEOTIDE SEQUENCE</scope>
    <source>
        <strain evidence="2">91603</strain>
    </source>
</reference>